<organism evidence="1 2">
    <name type="scientific">Bacillus phage SP-15</name>
    <dbReference type="NCBI Taxonomy" id="1792032"/>
    <lineage>
        <taxon>Viruses</taxon>
        <taxon>Duplodnaviria</taxon>
        <taxon>Heunggongvirae</taxon>
        <taxon>Uroviricota</taxon>
        <taxon>Caudoviricetes</taxon>
        <taxon>Thornevirus</taxon>
        <taxon>Thornevirus SP15</taxon>
    </lineage>
</organism>
<dbReference type="Proteomes" id="UP000203261">
    <property type="component" value="Segment"/>
</dbReference>
<evidence type="ECO:0000313" key="2">
    <source>
        <dbReference type="Proteomes" id="UP000203261"/>
    </source>
</evidence>
<name>A0A127AWC9_9CAUD</name>
<dbReference type="RefSeq" id="YP_009302472.1">
    <property type="nucleotide sequence ID" value="NC_031245.1"/>
</dbReference>
<dbReference type="GeneID" id="29125252"/>
<sequence length="82" mass="9481">MLVKNIIDVHSRKQLDRLEKGDPVEVPGVGFLVPSYRKVAPTPDKRGYTIKFKVDLNAKLKTELGKKLETNEEFRRKLDMNK</sequence>
<reference evidence="1 2" key="1">
    <citation type="submission" date="2015-08" db="EMBL/GenBank/DDBJ databases">
        <authorList>
            <person name="Babu N.S."/>
            <person name="Beckwith C.J."/>
            <person name="Beseler K.G."/>
            <person name="Brison A."/>
            <person name="Carone J.V."/>
            <person name="Caskin T.P."/>
            <person name="Diamond M."/>
            <person name="Durham M.E."/>
            <person name="Foxe J.M."/>
            <person name="Go M."/>
            <person name="Henderson B.A."/>
            <person name="Jones I.B."/>
            <person name="McGettigan J.A."/>
            <person name="Micheletti S.J."/>
            <person name="Nasrallah M.E."/>
            <person name="Ortiz D."/>
            <person name="Piller C.R."/>
            <person name="Privatt S.R."/>
            <person name="Schneider S.L."/>
            <person name="Sharp S."/>
            <person name="Smith T.C."/>
            <person name="Stanton J.D."/>
            <person name="Ullery H.E."/>
            <person name="Wilson R.J."/>
            <person name="Serrano M.G."/>
            <person name="Buck G."/>
            <person name="Lee V."/>
            <person name="Wang Y."/>
            <person name="Carvalho R."/>
            <person name="Voegtly L."/>
            <person name="Shi R."/>
            <person name="Duckworth R."/>
            <person name="Johnson A."/>
            <person name="Loviza R."/>
            <person name="Walstead R."/>
            <person name="Shah Z."/>
            <person name="Kiflezghi M."/>
            <person name="Wade K."/>
            <person name="Ball S.L."/>
            <person name="Bradley K.W."/>
            <person name="Asai D.J."/>
            <person name="Bowman C.A."/>
            <person name="Russell D.A."/>
            <person name="Pope W.H."/>
            <person name="Jacobs-Sera D."/>
            <person name="Hendrix R.W."/>
            <person name="Hatfull G.F."/>
        </authorList>
    </citation>
    <scope>NUCLEOTIDE SEQUENCE [LARGE SCALE GENOMIC DNA]</scope>
</reference>
<evidence type="ECO:0000313" key="1">
    <source>
        <dbReference type="EMBL" id="AMM44883.1"/>
    </source>
</evidence>
<accession>A0A127AWC9</accession>
<gene>
    <name evidence="1" type="ORF">SP15_084</name>
</gene>
<dbReference type="KEGG" id="vg:29125252"/>
<dbReference type="EMBL" id="KT624200">
    <property type="protein sequence ID" value="AMM44883.1"/>
    <property type="molecule type" value="Genomic_DNA"/>
</dbReference>
<protein>
    <submittedName>
        <fullName evidence="1">Uncharacterized protein</fullName>
    </submittedName>
</protein>
<keyword evidence="2" id="KW-1185">Reference proteome</keyword>
<proteinExistence type="predicted"/>